<evidence type="ECO:0000256" key="1">
    <source>
        <dbReference type="SAM" id="MobiDB-lite"/>
    </source>
</evidence>
<feature type="region of interest" description="Disordered" evidence="1">
    <location>
        <begin position="272"/>
        <end position="297"/>
    </location>
</feature>
<dbReference type="SUPFAM" id="SSF53098">
    <property type="entry name" value="Ribonuclease H-like"/>
    <property type="match status" value="1"/>
</dbReference>
<dbReference type="GO" id="GO:0003676">
    <property type="term" value="F:nucleic acid binding"/>
    <property type="evidence" value="ECO:0007669"/>
    <property type="project" value="InterPro"/>
</dbReference>
<dbReference type="InterPro" id="IPR043128">
    <property type="entry name" value="Rev_trsase/Diguanyl_cyclase"/>
</dbReference>
<dbReference type="EMBL" id="CP133615">
    <property type="protein sequence ID" value="WMV25561.1"/>
    <property type="molecule type" value="Genomic_DNA"/>
</dbReference>
<dbReference type="InterPro" id="IPR043502">
    <property type="entry name" value="DNA/RNA_pol_sf"/>
</dbReference>
<dbReference type="Proteomes" id="UP001234989">
    <property type="component" value="Chromosome 4"/>
</dbReference>
<dbReference type="Gene3D" id="3.30.420.10">
    <property type="entry name" value="Ribonuclease H-like superfamily/Ribonuclease H"/>
    <property type="match status" value="1"/>
</dbReference>
<name>A0AAF0QLN2_SOLVR</name>
<dbReference type="PANTHER" id="PTHR24559:SF444">
    <property type="entry name" value="REVERSE TRANSCRIPTASE DOMAIN-CONTAINING PROTEIN"/>
    <property type="match status" value="1"/>
</dbReference>
<gene>
    <name evidence="3" type="ORF">MTR67_018946</name>
</gene>
<dbReference type="InterPro" id="IPR036397">
    <property type="entry name" value="RNaseH_sf"/>
</dbReference>
<accession>A0AAF0QLN2</accession>
<evidence type="ECO:0000313" key="4">
    <source>
        <dbReference type="Proteomes" id="UP001234989"/>
    </source>
</evidence>
<organism evidence="3 4">
    <name type="scientific">Solanum verrucosum</name>
    <dbReference type="NCBI Taxonomy" id="315347"/>
    <lineage>
        <taxon>Eukaryota</taxon>
        <taxon>Viridiplantae</taxon>
        <taxon>Streptophyta</taxon>
        <taxon>Embryophyta</taxon>
        <taxon>Tracheophyta</taxon>
        <taxon>Spermatophyta</taxon>
        <taxon>Magnoliopsida</taxon>
        <taxon>eudicotyledons</taxon>
        <taxon>Gunneridae</taxon>
        <taxon>Pentapetalae</taxon>
        <taxon>asterids</taxon>
        <taxon>lamiids</taxon>
        <taxon>Solanales</taxon>
        <taxon>Solanaceae</taxon>
        <taxon>Solanoideae</taxon>
        <taxon>Solaneae</taxon>
        <taxon>Solanum</taxon>
    </lineage>
</organism>
<keyword evidence="4" id="KW-1185">Reference proteome</keyword>
<protein>
    <recommendedName>
        <fullName evidence="2">Reverse transcriptase domain-containing protein</fullName>
    </recommendedName>
</protein>
<dbReference type="InterPro" id="IPR012337">
    <property type="entry name" value="RNaseH-like_sf"/>
</dbReference>
<dbReference type="AlphaFoldDB" id="A0AAF0QLN2"/>
<dbReference type="Pfam" id="PF00078">
    <property type="entry name" value="RVT_1"/>
    <property type="match status" value="1"/>
</dbReference>
<proteinExistence type="predicted"/>
<dbReference type="InterPro" id="IPR000477">
    <property type="entry name" value="RT_dom"/>
</dbReference>
<reference evidence="3" key="1">
    <citation type="submission" date="2023-08" db="EMBL/GenBank/DDBJ databases">
        <title>A de novo genome assembly of Solanum verrucosum Schlechtendal, a Mexican diploid species geographically isolated from the other diploid A-genome species in potato relatives.</title>
        <authorList>
            <person name="Hosaka K."/>
        </authorList>
    </citation>
    <scope>NUCLEOTIDE SEQUENCE</scope>
    <source>
        <tissue evidence="3">Young leaves</tissue>
    </source>
</reference>
<dbReference type="InterPro" id="IPR053134">
    <property type="entry name" value="RNA-dir_DNA_polymerase"/>
</dbReference>
<dbReference type="Gene3D" id="3.10.10.10">
    <property type="entry name" value="HIV Type 1 Reverse Transcriptase, subunit A, domain 1"/>
    <property type="match status" value="1"/>
</dbReference>
<dbReference type="CDD" id="cd01647">
    <property type="entry name" value="RT_LTR"/>
    <property type="match status" value="1"/>
</dbReference>
<evidence type="ECO:0000259" key="2">
    <source>
        <dbReference type="Pfam" id="PF00078"/>
    </source>
</evidence>
<feature type="domain" description="Reverse transcriptase" evidence="2">
    <location>
        <begin position="120"/>
        <end position="198"/>
    </location>
</feature>
<sequence length="297" mass="33937">MEVAHHDDRAHYYAFSGKNEAEASDTVITCTILVCDRMANVLFDPEFREVFPNDLPDMPPDRDIDFCIDLEPGTRPISIPAYRMAPVELRELKAQIKELFDKRFTCPSVSLWGAPVLFDKKKNGSIRMCIDYRQLNRVTIQNKYPLPQIYDLFEQLQGASVFSQIDLRFDYHQLMIRPEDVPKTAFRTCYDCSWPNNWGQMINEVEKCSQDIRIMEIRWQSPPSPILKLSTDGSALHNPGKIGRGGILRVFKGNTIHAFTVPLGIGTNNQAETSRLRNVPRTSESWRSGGKVLPAPF</sequence>
<dbReference type="PANTHER" id="PTHR24559">
    <property type="entry name" value="TRANSPOSON TY3-I GAG-POL POLYPROTEIN"/>
    <property type="match status" value="1"/>
</dbReference>
<dbReference type="SUPFAM" id="SSF56672">
    <property type="entry name" value="DNA/RNA polymerases"/>
    <property type="match status" value="1"/>
</dbReference>
<dbReference type="Gene3D" id="3.30.70.270">
    <property type="match status" value="1"/>
</dbReference>
<evidence type="ECO:0000313" key="3">
    <source>
        <dbReference type="EMBL" id="WMV25561.1"/>
    </source>
</evidence>